<evidence type="ECO:0000256" key="3">
    <source>
        <dbReference type="ARBA" id="ARBA00022692"/>
    </source>
</evidence>
<dbReference type="InterPro" id="IPR050189">
    <property type="entry name" value="MFS_Efflux_Transporters"/>
</dbReference>
<feature type="transmembrane region" description="Helical" evidence="7">
    <location>
        <begin position="291"/>
        <end position="310"/>
    </location>
</feature>
<reference evidence="9 10" key="1">
    <citation type="submission" date="2023-04" db="EMBL/GenBank/DDBJ databases">
        <title>Forest soil microbial communities from Buena Vista Peninsula, Colon Province, Panama.</title>
        <authorList>
            <person name="Bouskill N."/>
        </authorList>
    </citation>
    <scope>NUCLEOTIDE SEQUENCE [LARGE SCALE GENOMIC DNA]</scope>
    <source>
        <strain evidence="9 10">CFH S0262</strain>
    </source>
</reference>
<evidence type="ECO:0000313" key="9">
    <source>
        <dbReference type="EMBL" id="MDH6279864.1"/>
    </source>
</evidence>
<feature type="transmembrane region" description="Helical" evidence="7">
    <location>
        <begin position="29"/>
        <end position="56"/>
    </location>
</feature>
<dbReference type="PROSITE" id="PS50850">
    <property type="entry name" value="MFS"/>
    <property type="match status" value="1"/>
</dbReference>
<keyword evidence="5 7" id="KW-0472">Membrane</keyword>
<evidence type="ECO:0000256" key="7">
    <source>
        <dbReference type="SAM" id="Phobius"/>
    </source>
</evidence>
<dbReference type="EMBL" id="JARXVC010000002">
    <property type="protein sequence ID" value="MDH6279864.1"/>
    <property type="molecule type" value="Genomic_DNA"/>
</dbReference>
<feature type="transmembrane region" description="Helical" evidence="7">
    <location>
        <begin position="96"/>
        <end position="122"/>
    </location>
</feature>
<feature type="transmembrane region" description="Helical" evidence="7">
    <location>
        <begin position="347"/>
        <end position="369"/>
    </location>
</feature>
<gene>
    <name evidence="9" type="ORF">M2280_001073</name>
</gene>
<dbReference type="Gene3D" id="1.20.1250.20">
    <property type="entry name" value="MFS general substrate transporter like domains"/>
    <property type="match status" value="1"/>
</dbReference>
<dbReference type="InterPro" id="IPR036259">
    <property type="entry name" value="MFS_trans_sf"/>
</dbReference>
<name>A0ABT6M8X3_9NOCA</name>
<dbReference type="PANTHER" id="PTHR43124">
    <property type="entry name" value="PURINE EFFLUX PUMP PBUE"/>
    <property type="match status" value="1"/>
</dbReference>
<sequence length="416" mass="42796">MTTNDHTGAPAGVRDDDLDTGAHRNRSPWALLALAISAFAIGTTEFITNGLILTLAHEFDVSVATTGLLTTGYAAGIVVGGPLLAAATLRTPRKRLLALLLTVFLLGNVICALAPTFTVLMVGRFVSAVSHGAYFGVASVVAASLVAPTRRAAAIAFVFTGLTLANVLGMPLGTVIGQNFGWRESFALVVILGLVGLAGTVALVPPNNTTPATPLHDELRPFRSWKLWVALATTAIGFGGLFSSFTYIAPLLTDVTGFRDSSLPWLLMIYGAGLVVGNWAGGRAADRHPDITVAVLLLILVTALTAQGALATNQAATVALLFVVGAAGFGLIPPLQNRVLSISGHDATLVSTANIAAFNLGATLGSLLGATTLQAGLGYTAPSYAGAAMCTLGLILFAASILRTRGVTLSAHRRHP</sequence>
<keyword evidence="2" id="KW-1003">Cell membrane</keyword>
<feature type="region of interest" description="Disordered" evidence="6">
    <location>
        <begin position="1"/>
        <end position="20"/>
    </location>
</feature>
<feature type="transmembrane region" description="Helical" evidence="7">
    <location>
        <begin position="128"/>
        <end position="147"/>
    </location>
</feature>
<dbReference type="InterPro" id="IPR011701">
    <property type="entry name" value="MFS"/>
</dbReference>
<feature type="transmembrane region" description="Helical" evidence="7">
    <location>
        <begin position="154"/>
        <end position="173"/>
    </location>
</feature>
<protein>
    <submittedName>
        <fullName evidence="9">DHA1 family inner membrane transport protein</fullName>
    </submittedName>
</protein>
<feature type="domain" description="Major facilitator superfamily (MFS) profile" evidence="8">
    <location>
        <begin position="30"/>
        <end position="405"/>
    </location>
</feature>
<evidence type="ECO:0000256" key="4">
    <source>
        <dbReference type="ARBA" id="ARBA00022989"/>
    </source>
</evidence>
<evidence type="ECO:0000256" key="1">
    <source>
        <dbReference type="ARBA" id="ARBA00004651"/>
    </source>
</evidence>
<comment type="subcellular location">
    <subcellularLocation>
        <location evidence="1">Cell membrane</location>
        <topology evidence="1">Multi-pass membrane protein</topology>
    </subcellularLocation>
</comment>
<keyword evidence="10" id="KW-1185">Reference proteome</keyword>
<evidence type="ECO:0000256" key="2">
    <source>
        <dbReference type="ARBA" id="ARBA00022475"/>
    </source>
</evidence>
<proteinExistence type="predicted"/>
<dbReference type="RefSeq" id="WP_280759225.1">
    <property type="nucleotide sequence ID" value="NZ_JARXVC010000002.1"/>
</dbReference>
<accession>A0ABT6M8X3</accession>
<dbReference type="PANTHER" id="PTHR43124:SF8">
    <property type="entry name" value="INNER MEMBRANE TRANSPORT PROTEIN YDHP"/>
    <property type="match status" value="1"/>
</dbReference>
<evidence type="ECO:0000259" key="8">
    <source>
        <dbReference type="PROSITE" id="PS50850"/>
    </source>
</evidence>
<dbReference type="InterPro" id="IPR020846">
    <property type="entry name" value="MFS_dom"/>
</dbReference>
<organism evidence="9 10">
    <name type="scientific">Prescottella agglutinans</name>
    <dbReference type="NCBI Taxonomy" id="1644129"/>
    <lineage>
        <taxon>Bacteria</taxon>
        <taxon>Bacillati</taxon>
        <taxon>Actinomycetota</taxon>
        <taxon>Actinomycetes</taxon>
        <taxon>Mycobacteriales</taxon>
        <taxon>Nocardiaceae</taxon>
        <taxon>Prescottella</taxon>
    </lineage>
</organism>
<dbReference type="SUPFAM" id="SSF103473">
    <property type="entry name" value="MFS general substrate transporter"/>
    <property type="match status" value="1"/>
</dbReference>
<keyword evidence="4 7" id="KW-1133">Transmembrane helix</keyword>
<evidence type="ECO:0000313" key="10">
    <source>
        <dbReference type="Proteomes" id="UP001160334"/>
    </source>
</evidence>
<evidence type="ECO:0000256" key="5">
    <source>
        <dbReference type="ARBA" id="ARBA00023136"/>
    </source>
</evidence>
<evidence type="ECO:0000256" key="6">
    <source>
        <dbReference type="SAM" id="MobiDB-lite"/>
    </source>
</evidence>
<feature type="transmembrane region" description="Helical" evidence="7">
    <location>
        <begin position="185"/>
        <end position="204"/>
    </location>
</feature>
<feature type="transmembrane region" description="Helical" evidence="7">
    <location>
        <begin position="68"/>
        <end position="89"/>
    </location>
</feature>
<dbReference type="Pfam" id="PF07690">
    <property type="entry name" value="MFS_1"/>
    <property type="match status" value="1"/>
</dbReference>
<feature type="transmembrane region" description="Helical" evidence="7">
    <location>
        <begin position="225"/>
        <end position="250"/>
    </location>
</feature>
<feature type="transmembrane region" description="Helical" evidence="7">
    <location>
        <begin position="381"/>
        <end position="402"/>
    </location>
</feature>
<comment type="caution">
    <text evidence="9">The sequence shown here is derived from an EMBL/GenBank/DDBJ whole genome shotgun (WGS) entry which is preliminary data.</text>
</comment>
<keyword evidence="3 7" id="KW-0812">Transmembrane</keyword>
<feature type="transmembrane region" description="Helical" evidence="7">
    <location>
        <begin position="262"/>
        <end position="279"/>
    </location>
</feature>
<dbReference type="Proteomes" id="UP001160334">
    <property type="component" value="Unassembled WGS sequence"/>
</dbReference>
<dbReference type="CDD" id="cd17324">
    <property type="entry name" value="MFS_NepI_like"/>
    <property type="match status" value="1"/>
</dbReference>
<feature type="transmembrane region" description="Helical" evidence="7">
    <location>
        <begin position="316"/>
        <end position="335"/>
    </location>
</feature>